<keyword evidence="2" id="KW-1185">Reference proteome</keyword>
<organism evidence="1 2">
    <name type="scientific">Achromobacter phage Mano</name>
    <dbReference type="NCBI Taxonomy" id="2767570"/>
    <lineage>
        <taxon>Viruses</taxon>
        <taxon>Duplodnaviria</taxon>
        <taxon>Heunggongvirae</taxon>
        <taxon>Uroviricota</taxon>
        <taxon>Caudoviricetes</taxon>
        <taxon>Manovirus</taxon>
        <taxon>Manovirus Mano</taxon>
    </lineage>
</organism>
<reference evidence="1 2" key="1">
    <citation type="submission" date="2020-07" db="EMBL/GenBank/DDBJ databases">
        <title>Complete genome sequence of Achromobacter sp. phage Mano.</title>
        <authorList>
            <person name="Bartz M.L."/>
            <person name="Yao G.W."/>
            <person name="Le T."/>
            <person name="Gonzalez C."/>
            <person name="Young R."/>
            <person name="Liu M."/>
        </authorList>
    </citation>
    <scope>NUCLEOTIDE SEQUENCE [LARGE SCALE GENOMIC DNA]</scope>
</reference>
<name>A0A7L8G6C4_9CAUD</name>
<sequence>MALEYRTSDGDTADFIAWKYYGTTDNKVVEQLLDANKGLADRGPVLPAGVLVVLPDIDTTEKAKGLRLW</sequence>
<accession>A0A7L8G6C4</accession>
<gene>
    <name evidence="1" type="ORF">CPT_Mano_024</name>
</gene>
<evidence type="ECO:0000313" key="1">
    <source>
        <dbReference type="EMBL" id="QOE32757.1"/>
    </source>
</evidence>
<proteinExistence type="predicted"/>
<evidence type="ECO:0000313" key="2">
    <source>
        <dbReference type="Proteomes" id="UP000516893"/>
    </source>
</evidence>
<dbReference type="InterPro" id="IPR008861">
    <property type="entry name" value="GpX-like"/>
</dbReference>
<dbReference type="EMBL" id="MT708550">
    <property type="protein sequence ID" value="QOE32757.1"/>
    <property type="molecule type" value="Genomic_DNA"/>
</dbReference>
<dbReference type="Pfam" id="PF05489">
    <property type="entry name" value="Phage_tail_X"/>
    <property type="match status" value="1"/>
</dbReference>
<protein>
    <submittedName>
        <fullName evidence="1">Baseplate protein</fullName>
    </submittedName>
</protein>
<dbReference type="Proteomes" id="UP000516893">
    <property type="component" value="Segment"/>
</dbReference>